<proteinExistence type="inferred from homology"/>
<evidence type="ECO:0000256" key="4">
    <source>
        <dbReference type="ARBA" id="ARBA00022741"/>
    </source>
</evidence>
<dbReference type="STRING" id="156892.BM477_07370"/>
<protein>
    <submittedName>
        <fullName evidence="8">ABC transporter</fullName>
    </submittedName>
</protein>
<dbReference type="InterPro" id="IPR027417">
    <property type="entry name" value="P-loop_NTPase"/>
</dbReference>
<dbReference type="Proteomes" id="UP000186465">
    <property type="component" value="Unassembled WGS sequence"/>
</dbReference>
<dbReference type="GO" id="GO:0005886">
    <property type="term" value="C:plasma membrane"/>
    <property type="evidence" value="ECO:0007669"/>
    <property type="project" value="UniProtKB-SubCell"/>
</dbReference>
<comment type="caution">
    <text evidence="8">The sequence shown here is derived from an EMBL/GenBank/DDBJ whole genome shotgun (WGS) entry which is preliminary data.</text>
</comment>
<dbReference type="GO" id="GO:0005524">
    <property type="term" value="F:ATP binding"/>
    <property type="evidence" value="ECO:0007669"/>
    <property type="project" value="UniProtKB-KW"/>
</dbReference>
<dbReference type="PANTHER" id="PTHR42711">
    <property type="entry name" value="ABC TRANSPORTER ATP-BINDING PROTEIN"/>
    <property type="match status" value="1"/>
</dbReference>
<dbReference type="SUPFAM" id="SSF52540">
    <property type="entry name" value="P-loop containing nucleoside triphosphate hydrolases"/>
    <property type="match status" value="1"/>
</dbReference>
<sequence length="298" mass="32593">MVRYAVEAQDLHVTIGKKNLLHGVNLRVEKGSFHGIIGPNGAGKTTLFDTLVGFREATSGTVRLLGEDPWPRKPSLLARIGIQPQHPAFFVRMTLKEHLDSVARIFGAEPSYVNVLIDSLHLDDCVNTRVENLSGGERQRLAVASALVHKPEVLFLDEPTSGLDPSARKSLVELLHNSQLLNLTTLYTTHYLDEAERLCDVISVIDSGEITYTDTPQHFISQANLGSRILLPAALPQADIVQKLFDSVVVTNEGVEISTHDTAQVFVKLNAAGVDTSGAWVNNGRLEDAFLAMTERGQ</sequence>
<evidence type="ECO:0000256" key="3">
    <source>
        <dbReference type="ARBA" id="ARBA00022448"/>
    </source>
</evidence>
<dbReference type="GO" id="GO:0046677">
    <property type="term" value="P:response to antibiotic"/>
    <property type="evidence" value="ECO:0007669"/>
    <property type="project" value="UniProtKB-KW"/>
</dbReference>
<keyword evidence="6" id="KW-0046">Antibiotic resistance</keyword>
<dbReference type="InterPro" id="IPR050763">
    <property type="entry name" value="ABC_transporter_ATP-binding"/>
</dbReference>
<keyword evidence="4" id="KW-0547">Nucleotide-binding</keyword>
<dbReference type="PANTHER" id="PTHR42711:SF5">
    <property type="entry name" value="ABC TRANSPORTER ATP-BINDING PROTEIN NATA"/>
    <property type="match status" value="1"/>
</dbReference>
<dbReference type="CDD" id="cd03230">
    <property type="entry name" value="ABC_DR_subfamily_A"/>
    <property type="match status" value="1"/>
</dbReference>
<dbReference type="InterPro" id="IPR017871">
    <property type="entry name" value="ABC_transporter-like_CS"/>
</dbReference>
<dbReference type="PROSITE" id="PS00211">
    <property type="entry name" value="ABC_TRANSPORTER_1"/>
    <property type="match status" value="1"/>
</dbReference>
<comment type="subcellular location">
    <subcellularLocation>
        <location evidence="1">Cell membrane</location>
        <topology evidence="1">Peripheral membrane protein</topology>
    </subcellularLocation>
</comment>
<evidence type="ECO:0000256" key="5">
    <source>
        <dbReference type="ARBA" id="ARBA00022840"/>
    </source>
</evidence>
<keyword evidence="9" id="KW-1185">Reference proteome</keyword>
<feature type="domain" description="ABC transporter" evidence="7">
    <location>
        <begin position="6"/>
        <end position="232"/>
    </location>
</feature>
<dbReference type="Gene3D" id="3.40.50.300">
    <property type="entry name" value="P-loop containing nucleotide triphosphate hydrolases"/>
    <property type="match status" value="1"/>
</dbReference>
<evidence type="ECO:0000256" key="1">
    <source>
        <dbReference type="ARBA" id="ARBA00004202"/>
    </source>
</evidence>
<evidence type="ECO:0000256" key="6">
    <source>
        <dbReference type="ARBA" id="ARBA00023251"/>
    </source>
</evidence>
<evidence type="ECO:0000313" key="9">
    <source>
        <dbReference type="Proteomes" id="UP000186465"/>
    </source>
</evidence>
<reference evidence="9" key="1">
    <citation type="submission" date="2016-11" db="EMBL/GenBank/DDBJ databases">
        <title>Actinomyces gypaetusis sp. nov. isolated from Gypaetus barbatus in Qinghai Tibet Plateau China.</title>
        <authorList>
            <person name="Meng X."/>
        </authorList>
    </citation>
    <scope>NUCLEOTIDE SEQUENCE [LARGE SCALE GENOMIC DNA]</scope>
    <source>
        <strain evidence="9">DSM 15383</strain>
    </source>
</reference>
<dbReference type="OrthoDB" id="9804819at2"/>
<accession>A0A1Q5PJX0</accession>
<dbReference type="InterPro" id="IPR003439">
    <property type="entry name" value="ABC_transporter-like_ATP-bd"/>
</dbReference>
<dbReference type="PROSITE" id="PS50893">
    <property type="entry name" value="ABC_TRANSPORTER_2"/>
    <property type="match status" value="1"/>
</dbReference>
<evidence type="ECO:0000313" key="8">
    <source>
        <dbReference type="EMBL" id="OKL46242.1"/>
    </source>
</evidence>
<evidence type="ECO:0000259" key="7">
    <source>
        <dbReference type="PROSITE" id="PS50893"/>
    </source>
</evidence>
<dbReference type="AlphaFoldDB" id="A0A1Q5PJX0"/>
<organism evidence="8 9">
    <name type="scientific">Boudabousia marimammalium</name>
    <dbReference type="NCBI Taxonomy" id="156892"/>
    <lineage>
        <taxon>Bacteria</taxon>
        <taxon>Bacillati</taxon>
        <taxon>Actinomycetota</taxon>
        <taxon>Actinomycetes</taxon>
        <taxon>Actinomycetales</taxon>
        <taxon>Actinomycetaceae</taxon>
        <taxon>Boudabousia</taxon>
    </lineage>
</organism>
<dbReference type="Pfam" id="PF00005">
    <property type="entry name" value="ABC_tran"/>
    <property type="match status" value="1"/>
</dbReference>
<keyword evidence="5" id="KW-0067">ATP-binding</keyword>
<dbReference type="EMBL" id="MPDM01000009">
    <property type="protein sequence ID" value="OKL46242.1"/>
    <property type="molecule type" value="Genomic_DNA"/>
</dbReference>
<name>A0A1Q5PJX0_9ACTO</name>
<dbReference type="RefSeq" id="WP_075362052.1">
    <property type="nucleotide sequence ID" value="NZ_MPDM01000009.1"/>
</dbReference>
<dbReference type="GO" id="GO:0016887">
    <property type="term" value="F:ATP hydrolysis activity"/>
    <property type="evidence" value="ECO:0007669"/>
    <property type="project" value="InterPro"/>
</dbReference>
<dbReference type="InterPro" id="IPR003593">
    <property type="entry name" value="AAA+_ATPase"/>
</dbReference>
<evidence type="ECO:0000256" key="2">
    <source>
        <dbReference type="ARBA" id="ARBA00005417"/>
    </source>
</evidence>
<gene>
    <name evidence="8" type="ORF">BM477_07370</name>
</gene>
<dbReference type="SMART" id="SM00382">
    <property type="entry name" value="AAA"/>
    <property type="match status" value="1"/>
</dbReference>
<keyword evidence="3" id="KW-0813">Transport</keyword>
<comment type="similarity">
    <text evidence="2">Belongs to the ABC transporter superfamily.</text>
</comment>